<name>A0AA38Z6N3_VITRO</name>
<organism evidence="2 3">
    <name type="scientific">Vitis rotundifolia</name>
    <name type="common">Muscadine grape</name>
    <dbReference type="NCBI Taxonomy" id="103349"/>
    <lineage>
        <taxon>Eukaryota</taxon>
        <taxon>Viridiplantae</taxon>
        <taxon>Streptophyta</taxon>
        <taxon>Embryophyta</taxon>
        <taxon>Tracheophyta</taxon>
        <taxon>Spermatophyta</taxon>
        <taxon>Magnoliopsida</taxon>
        <taxon>eudicotyledons</taxon>
        <taxon>Gunneridae</taxon>
        <taxon>Pentapetalae</taxon>
        <taxon>rosids</taxon>
        <taxon>Vitales</taxon>
        <taxon>Vitaceae</taxon>
        <taxon>Viteae</taxon>
        <taxon>Vitis</taxon>
    </lineage>
</organism>
<evidence type="ECO:0000313" key="2">
    <source>
        <dbReference type="EMBL" id="KAJ9683008.1"/>
    </source>
</evidence>
<gene>
    <name evidence="2" type="ORF">PVL29_018838</name>
</gene>
<evidence type="ECO:0000256" key="1">
    <source>
        <dbReference type="SAM" id="MobiDB-lite"/>
    </source>
</evidence>
<reference evidence="2 3" key="1">
    <citation type="journal article" date="2023" name="BMC Biotechnol.">
        <title>Vitis rotundifolia cv Carlos genome sequencing.</title>
        <authorList>
            <person name="Huff M."/>
            <person name="Hulse-Kemp A."/>
            <person name="Scheffler B."/>
            <person name="Youngblood R."/>
            <person name="Simpson S."/>
            <person name="Babiker E."/>
            <person name="Staton M."/>
        </authorList>
    </citation>
    <scope>NUCLEOTIDE SEQUENCE [LARGE SCALE GENOMIC DNA]</scope>
    <source>
        <tissue evidence="2">Leaf</tissue>
    </source>
</reference>
<feature type="compositionally biased region" description="Basic and acidic residues" evidence="1">
    <location>
        <begin position="38"/>
        <end position="47"/>
    </location>
</feature>
<sequence>MAVEFSIPIPLWWVGSNLRPHSSCTHHSILLTQEEDSSPDHDKDKPPKTICTGPDTLPRVVVIMAGDENPTHLATPVPASATASDEQV</sequence>
<protein>
    <submittedName>
        <fullName evidence="2">Uncharacterized protein</fullName>
    </submittedName>
</protein>
<dbReference type="Proteomes" id="UP001168098">
    <property type="component" value="Unassembled WGS sequence"/>
</dbReference>
<evidence type="ECO:0000313" key="3">
    <source>
        <dbReference type="Proteomes" id="UP001168098"/>
    </source>
</evidence>
<proteinExistence type="predicted"/>
<keyword evidence="3" id="KW-1185">Reference proteome</keyword>
<feature type="region of interest" description="Disordered" evidence="1">
    <location>
        <begin position="33"/>
        <end position="54"/>
    </location>
</feature>
<dbReference type="EMBL" id="JARBHA010000014">
    <property type="protein sequence ID" value="KAJ9683008.1"/>
    <property type="molecule type" value="Genomic_DNA"/>
</dbReference>
<comment type="caution">
    <text evidence="2">The sequence shown here is derived from an EMBL/GenBank/DDBJ whole genome shotgun (WGS) entry which is preliminary data.</text>
</comment>
<accession>A0AA38Z6N3</accession>
<feature type="region of interest" description="Disordered" evidence="1">
    <location>
        <begin position="69"/>
        <end position="88"/>
    </location>
</feature>
<dbReference type="AlphaFoldDB" id="A0AA38Z6N3"/>